<dbReference type="EMBL" id="KY271398">
    <property type="protein sequence ID" value="ARB15676.1"/>
    <property type="molecule type" value="Genomic_DNA"/>
</dbReference>
<proteinExistence type="predicted"/>
<evidence type="ECO:0000313" key="1">
    <source>
        <dbReference type="EMBL" id="ARB15676.1"/>
    </source>
</evidence>
<name>A0A2Z2FB28_9CAUD</name>
<protein>
    <submittedName>
        <fullName evidence="1">Uncharacterized protein</fullName>
    </submittedName>
</protein>
<reference evidence="1 2" key="1">
    <citation type="journal article" date="2017" name="Microb. Genom.">
        <title>Diversity, virulence, and antimicrobial resistance of the KPC-producing Klebsiella pneumoniae ST307 clone.</title>
        <authorList>
            <person name="Villa L."/>
            <person name="Feudi C."/>
            <person name="Fortini D."/>
            <person name="Brisse S."/>
            <person name="Passet V."/>
            <person name="Bonura C."/>
            <person name="Endimiani A."/>
            <person name="Mammina C."/>
            <person name="Ocampo A.M."/>
            <person name="Jimenez J.N."/>
            <person name="Doumith M."/>
            <person name="Woodford N."/>
            <person name="Hopkins K."/>
            <person name="Carattoli A."/>
        </authorList>
    </citation>
    <scope>NUCLEOTIDE SEQUENCE [LARGE SCALE GENOMIC DNA]</scope>
</reference>
<dbReference type="Proteomes" id="UP000249917">
    <property type="component" value="Segment"/>
</dbReference>
<dbReference type="GeneID" id="54979977"/>
<keyword evidence="2" id="KW-1185">Reference proteome</keyword>
<evidence type="ECO:0000313" key="2">
    <source>
        <dbReference type="Proteomes" id="UP000249917"/>
    </source>
</evidence>
<dbReference type="RefSeq" id="YP_009789828.1">
    <property type="nucleotide sequence ID" value="NC_047818.1"/>
</dbReference>
<dbReference type="KEGG" id="vg:54979977"/>
<accession>A0A2Z2FB28</accession>
<organism evidence="1 2">
    <name type="scientific">Klebsiella phage 4LV2017</name>
    <dbReference type="NCBI Taxonomy" id="1960658"/>
    <lineage>
        <taxon>Viruses</taxon>
        <taxon>Duplodnaviria</taxon>
        <taxon>Heunggongvirae</taxon>
        <taxon>Uroviricota</taxon>
        <taxon>Caudoviricetes</taxon>
        <taxon>Peduoviridae</taxon>
        <taxon>Elveevirus</taxon>
        <taxon>Elveevirus 4LV2017</taxon>
    </lineage>
</organism>
<sequence length="38" mass="4593">MTFSWNFCHKEYGSQCSFILFVIDTPWITHIFNKPLKL</sequence>